<sequence>MEVTLHGFRIDRKKKMDCKQVQSGIIDFINDNMDIKEMEQFISHIENCEECREEYDVYYTLIMGMKLLDSDNLRGKTQIDSQDRIDDAKSYILRYRFVLFEKVLLFIFVCISVILIY</sequence>
<keyword evidence="1" id="KW-1133">Transmembrane helix</keyword>
<evidence type="ECO:0000256" key="1">
    <source>
        <dbReference type="SAM" id="Phobius"/>
    </source>
</evidence>
<keyword evidence="1" id="KW-0472">Membrane</keyword>
<proteinExistence type="predicted"/>
<dbReference type="EMBL" id="LLKB01000005">
    <property type="protein sequence ID" value="KQC84728.1"/>
    <property type="molecule type" value="Genomic_DNA"/>
</dbReference>
<evidence type="ECO:0000313" key="3">
    <source>
        <dbReference type="Proteomes" id="UP000050833"/>
    </source>
</evidence>
<dbReference type="AlphaFoldDB" id="A0AAW3JPF1"/>
<evidence type="ECO:0008006" key="4">
    <source>
        <dbReference type="Google" id="ProtNLM"/>
    </source>
</evidence>
<accession>A0AAW3JPF1</accession>
<keyword evidence="1" id="KW-0812">Transmembrane</keyword>
<dbReference type="RefSeq" id="WP_055943752.1">
    <property type="nucleotide sequence ID" value="NZ_JAQDCV010000002.1"/>
</dbReference>
<keyword evidence="3" id="KW-1185">Reference proteome</keyword>
<reference evidence="2 3" key="1">
    <citation type="submission" date="2015-10" db="EMBL/GenBank/DDBJ databases">
        <title>Butyribacter intestini gen. nov., sp. nov., a butyric acid-producing bacterium of the family Lachnospiraceae isolated from the human faeces.</title>
        <authorList>
            <person name="Zou Y."/>
            <person name="Xue W."/>
            <person name="Luo G."/>
            <person name="Lv M."/>
        </authorList>
    </citation>
    <scope>NUCLEOTIDE SEQUENCE [LARGE SCALE GENOMIC DNA]</scope>
    <source>
        <strain evidence="2 3">TF01-11</strain>
    </source>
</reference>
<feature type="transmembrane region" description="Helical" evidence="1">
    <location>
        <begin position="97"/>
        <end position="116"/>
    </location>
</feature>
<evidence type="ECO:0000313" key="2">
    <source>
        <dbReference type="EMBL" id="KQC84728.1"/>
    </source>
</evidence>
<dbReference type="Proteomes" id="UP000050833">
    <property type="component" value="Unassembled WGS sequence"/>
</dbReference>
<name>A0AAW3JPF1_9FIRM</name>
<gene>
    <name evidence="2" type="ORF">APZ18_08330</name>
</gene>
<comment type="caution">
    <text evidence="2">The sequence shown here is derived from an EMBL/GenBank/DDBJ whole genome shotgun (WGS) entry which is preliminary data.</text>
</comment>
<protein>
    <recommendedName>
        <fullName evidence="4">Zinc-finger domain-containing protein</fullName>
    </recommendedName>
</protein>
<organism evidence="2 3">
    <name type="scientific">Butyribacter intestini</name>
    <dbReference type="NCBI Taxonomy" id="1703332"/>
    <lineage>
        <taxon>Bacteria</taxon>
        <taxon>Bacillati</taxon>
        <taxon>Bacillota</taxon>
        <taxon>Clostridia</taxon>
        <taxon>Lachnospirales</taxon>
        <taxon>Lachnospiraceae</taxon>
        <taxon>Butyribacter</taxon>
    </lineage>
</organism>